<evidence type="ECO:0000313" key="2">
    <source>
        <dbReference type="EMBL" id="KAG7507831.1"/>
    </source>
</evidence>
<dbReference type="EMBL" id="JAGKHQ010000010">
    <property type="protein sequence ID" value="KAG7507832.1"/>
    <property type="molecule type" value="Genomic_DNA"/>
</dbReference>
<gene>
    <name evidence="2" type="ORF">JOB18_046140</name>
</gene>
<dbReference type="AlphaFoldDB" id="A0AAV6RQX0"/>
<evidence type="ECO:0008006" key="4">
    <source>
        <dbReference type="Google" id="ProtNLM"/>
    </source>
</evidence>
<protein>
    <recommendedName>
        <fullName evidence="4">DPY30 domain containing 2</fullName>
    </recommendedName>
</protein>
<evidence type="ECO:0000256" key="1">
    <source>
        <dbReference type="SAM" id="MobiDB-lite"/>
    </source>
</evidence>
<feature type="compositionally biased region" description="Basic and acidic residues" evidence="1">
    <location>
        <begin position="388"/>
        <end position="397"/>
    </location>
</feature>
<feature type="region of interest" description="Disordered" evidence="1">
    <location>
        <begin position="61"/>
        <end position="417"/>
    </location>
</feature>
<dbReference type="InterPro" id="IPR049630">
    <property type="entry name" value="DYDC-like_DD"/>
</dbReference>
<sequence>MDSEYIKKHLGECLAEGLAQVSEQRPAKPILYLAHWLYKYNSNVQHQAEKKAHLLEKEQAKAREQALHKEKLSGEEPKISEALEKSKKEHTGVDVLEPATEAVNDITPVTEEKPNTPHPENQQGTDELQSQAQEKNTEQVTNDVSRSGSPEGKPAEEASNTFSETISSESEEVGVGKNQEKSRSDHAEEKSEEEPSDISQEEKNDQDEVKVVDQAEPAEADATGKEEAGDLKTDITEEPDNKQNNESQDSEKVVGQAATDEPEHPDPHAALNSQDADDLKTDISEEPGDKQRNESQDAEKVNEDKDDKPADSILVESTTDPRNEDLKGEETSSPEEQTTETALETQNSSSHAPQEKAEADGQHTDESMSDATAEGAIIMTERPLTSHGEQERPSDKDDSIEEVDTLMKPEELKEAED</sequence>
<evidence type="ECO:0000313" key="3">
    <source>
        <dbReference type="Proteomes" id="UP000693946"/>
    </source>
</evidence>
<feature type="compositionally biased region" description="Basic and acidic residues" evidence="1">
    <location>
        <begin position="178"/>
        <end position="189"/>
    </location>
</feature>
<dbReference type="Pfam" id="PF05186">
    <property type="entry name" value="Dpy-30"/>
    <property type="match status" value="1"/>
</dbReference>
<organism evidence="2 3">
    <name type="scientific">Solea senegalensis</name>
    <name type="common">Senegalese sole</name>
    <dbReference type="NCBI Taxonomy" id="28829"/>
    <lineage>
        <taxon>Eukaryota</taxon>
        <taxon>Metazoa</taxon>
        <taxon>Chordata</taxon>
        <taxon>Craniata</taxon>
        <taxon>Vertebrata</taxon>
        <taxon>Euteleostomi</taxon>
        <taxon>Actinopterygii</taxon>
        <taxon>Neopterygii</taxon>
        <taxon>Teleostei</taxon>
        <taxon>Neoteleostei</taxon>
        <taxon>Acanthomorphata</taxon>
        <taxon>Carangaria</taxon>
        <taxon>Pleuronectiformes</taxon>
        <taxon>Pleuronectoidei</taxon>
        <taxon>Soleidae</taxon>
        <taxon>Solea</taxon>
    </lineage>
</organism>
<dbReference type="EMBL" id="JAGKHQ010000010">
    <property type="protein sequence ID" value="KAG7507831.1"/>
    <property type="molecule type" value="Genomic_DNA"/>
</dbReference>
<keyword evidence="3" id="KW-1185">Reference proteome</keyword>
<comment type="caution">
    <text evidence="2">The sequence shown here is derived from an EMBL/GenBank/DDBJ whole genome shotgun (WGS) entry which is preliminary data.</text>
</comment>
<feature type="compositionally biased region" description="Basic and acidic residues" evidence="1">
    <location>
        <begin position="222"/>
        <end position="243"/>
    </location>
</feature>
<feature type="compositionally biased region" description="Basic and acidic residues" evidence="1">
    <location>
        <begin position="277"/>
        <end position="310"/>
    </location>
</feature>
<dbReference type="InterPro" id="IPR007858">
    <property type="entry name" value="Dpy-30_motif"/>
</dbReference>
<feature type="compositionally biased region" description="Basic and acidic residues" evidence="1">
    <location>
        <begin position="319"/>
        <end position="330"/>
    </location>
</feature>
<dbReference type="CDD" id="cd22966">
    <property type="entry name" value="DD_DYDC-like"/>
    <property type="match status" value="1"/>
</dbReference>
<feature type="compositionally biased region" description="Basic and acidic residues" evidence="1">
    <location>
        <begin position="200"/>
        <end position="213"/>
    </location>
</feature>
<dbReference type="Proteomes" id="UP000693946">
    <property type="component" value="Linkage Group LG18"/>
</dbReference>
<reference evidence="2" key="2">
    <citation type="submission" date="2021-03" db="EMBL/GenBank/DDBJ databases">
        <authorList>
            <person name="Guerrero-Cozar I."/>
            <person name="Gomez-Garrido J."/>
            <person name="Berbel C."/>
            <person name="Martinez-Blanch J.F."/>
            <person name="Alioto T."/>
            <person name="Claros M.G."/>
            <person name="Gagnaire P.A."/>
            <person name="Manchado M."/>
        </authorList>
    </citation>
    <scope>NUCLEOTIDE SEQUENCE</scope>
    <source>
        <strain evidence="2">Sse05_10M</strain>
        <tissue evidence="2">Blood</tissue>
    </source>
</reference>
<proteinExistence type="predicted"/>
<feature type="compositionally biased region" description="Basic and acidic residues" evidence="1">
    <location>
        <begin position="405"/>
        <end position="417"/>
    </location>
</feature>
<feature type="compositionally biased region" description="Basic and acidic residues" evidence="1">
    <location>
        <begin position="61"/>
        <end position="92"/>
    </location>
</feature>
<accession>A0AAV6RQX0</accession>
<reference evidence="2 3" key="1">
    <citation type="journal article" date="2021" name="Sci. Rep.">
        <title>Chromosome anchoring in Senegalese sole (Solea senegalensis) reveals sex-associated markers and genome rearrangements in flatfish.</title>
        <authorList>
            <person name="Guerrero-Cozar I."/>
            <person name="Gomez-Garrido J."/>
            <person name="Berbel C."/>
            <person name="Martinez-Blanch J.F."/>
            <person name="Alioto T."/>
            <person name="Claros M.G."/>
            <person name="Gagnaire P.A."/>
            <person name="Manchado M."/>
        </authorList>
    </citation>
    <scope>NUCLEOTIDE SEQUENCE [LARGE SCALE GENOMIC DNA]</scope>
    <source>
        <strain evidence="2">Sse05_10M</strain>
    </source>
</reference>
<feature type="compositionally biased region" description="Basic and acidic residues" evidence="1">
    <location>
        <begin position="353"/>
        <end position="366"/>
    </location>
</feature>
<feature type="compositionally biased region" description="Polar residues" evidence="1">
    <location>
        <begin position="118"/>
        <end position="148"/>
    </location>
</feature>
<name>A0AAV6RQX0_SOLSE</name>
<feature type="compositionally biased region" description="Low complexity" evidence="1">
    <location>
        <begin position="334"/>
        <end position="346"/>
    </location>
</feature>